<feature type="domain" description="Photosynthesis system II assembly factor Ycf48/Hcf136-like" evidence="3">
    <location>
        <begin position="112"/>
        <end position="226"/>
    </location>
</feature>
<protein>
    <recommendedName>
        <fullName evidence="3">Photosynthesis system II assembly factor Ycf48/Hcf136-like domain-containing protein</fullName>
    </recommendedName>
</protein>
<dbReference type="PANTHER" id="PTHR47199">
    <property type="entry name" value="PHOTOSYSTEM II STABILITY/ASSEMBLY FACTOR HCF136, CHLOROPLASTIC"/>
    <property type="match status" value="1"/>
</dbReference>
<evidence type="ECO:0000259" key="3">
    <source>
        <dbReference type="Pfam" id="PF14870"/>
    </source>
</evidence>
<gene>
    <name evidence="4" type="ORF">DRP53_00810</name>
</gene>
<dbReference type="AlphaFoldDB" id="A0A660SLH9"/>
<evidence type="ECO:0000256" key="1">
    <source>
        <dbReference type="ARBA" id="ARBA00022531"/>
    </source>
</evidence>
<dbReference type="SUPFAM" id="SSF110296">
    <property type="entry name" value="Oligoxyloglucan reducing end-specific cellobiohydrolase"/>
    <property type="match status" value="2"/>
</dbReference>
<accession>A0A660SLH9</accession>
<dbReference type="InterPro" id="IPR015943">
    <property type="entry name" value="WD40/YVTN_repeat-like_dom_sf"/>
</dbReference>
<dbReference type="InterPro" id="IPR028203">
    <property type="entry name" value="PSII_CF48-like_dom"/>
</dbReference>
<proteinExistence type="predicted"/>
<evidence type="ECO:0000313" key="5">
    <source>
        <dbReference type="Proteomes" id="UP000268469"/>
    </source>
</evidence>
<sequence>MTLIIFLATWELLTVPTEDDLLGLFFLDPQYGWVVGKNDLILFTSDGGESWEKQNSTTTNYDLYDVVFVDQNHGWICGWSPYSGFGVILGTTNGGRSWRLQAGTGQASYTEGIDFYDQNYGWAVGYDIFSSASQVLLTTDGGSAWQDYTLSFNSYLKGVDFIDPQRGYACGNYGMVLKSTDGGHSWNRISPGGGQTFYELKAFDTTNIIVAGDTMILTTDGGKTWQIRPIGRLRSLSFLTMARGWVCGEGGILTTRDSGQTWIPETTNTQLPLNSIVMLDSLHGFCVGDSGIVLRRTVPPAVGEEVITEGMKLPSGIYDLLGRRVVTMKQGIYFIVSDGKTTKIVRLR</sequence>
<evidence type="ECO:0000256" key="2">
    <source>
        <dbReference type="ARBA" id="ARBA00023276"/>
    </source>
</evidence>
<dbReference type="GO" id="GO:0009523">
    <property type="term" value="C:photosystem II"/>
    <property type="evidence" value="ECO:0007669"/>
    <property type="project" value="UniProtKB-KW"/>
</dbReference>
<keyword evidence="1" id="KW-0602">Photosynthesis</keyword>
<dbReference type="Gene3D" id="2.130.10.10">
    <property type="entry name" value="YVTN repeat-like/Quinoprotein amine dehydrogenase"/>
    <property type="match status" value="1"/>
</dbReference>
<dbReference type="EMBL" id="QNBE01000004">
    <property type="protein sequence ID" value="RKX71658.1"/>
    <property type="molecule type" value="Genomic_DNA"/>
</dbReference>
<reference evidence="4 5" key="1">
    <citation type="submission" date="2018-06" db="EMBL/GenBank/DDBJ databases">
        <title>Extensive metabolic versatility and redundancy in microbially diverse, dynamic hydrothermal sediments.</title>
        <authorList>
            <person name="Dombrowski N."/>
            <person name="Teske A."/>
            <person name="Baker B.J."/>
        </authorList>
    </citation>
    <scope>NUCLEOTIDE SEQUENCE [LARGE SCALE GENOMIC DNA]</scope>
    <source>
        <strain evidence="4">B36_G15</strain>
    </source>
</reference>
<evidence type="ECO:0000313" key="4">
    <source>
        <dbReference type="EMBL" id="RKX71658.1"/>
    </source>
</evidence>
<dbReference type="Proteomes" id="UP000268469">
    <property type="component" value="Unassembled WGS sequence"/>
</dbReference>
<keyword evidence="2" id="KW-0604">Photosystem II</keyword>
<comment type="caution">
    <text evidence="4">The sequence shown here is derived from an EMBL/GenBank/DDBJ whole genome shotgun (WGS) entry which is preliminary data.</text>
</comment>
<dbReference type="GO" id="GO:0015979">
    <property type="term" value="P:photosynthesis"/>
    <property type="evidence" value="ECO:0007669"/>
    <property type="project" value="UniProtKB-KW"/>
</dbReference>
<feature type="domain" description="Photosynthesis system II assembly factor Ycf48/Hcf136-like" evidence="3">
    <location>
        <begin position="8"/>
        <end position="99"/>
    </location>
</feature>
<name>A0A660SLH9_UNCW3</name>
<dbReference type="PANTHER" id="PTHR47199:SF2">
    <property type="entry name" value="PHOTOSYSTEM II STABILITY_ASSEMBLY FACTOR HCF136, CHLOROPLASTIC"/>
    <property type="match status" value="1"/>
</dbReference>
<dbReference type="Pfam" id="PF14870">
    <property type="entry name" value="PSII_BNR"/>
    <property type="match status" value="2"/>
</dbReference>
<organism evidence="4 5">
    <name type="scientific">candidate division WOR-3 bacterium</name>
    <dbReference type="NCBI Taxonomy" id="2052148"/>
    <lineage>
        <taxon>Bacteria</taxon>
        <taxon>Bacteria division WOR-3</taxon>
    </lineage>
</organism>